<accession>S7ZNT1</accession>
<evidence type="ECO:0000313" key="2">
    <source>
        <dbReference type="EMBL" id="EPS32034.1"/>
    </source>
</evidence>
<keyword evidence="1" id="KW-0732">Signal</keyword>
<dbReference type="HOGENOM" id="CLU_2159286_0_0_1"/>
<gene>
    <name evidence="2" type="ORF">PDE_06993</name>
</gene>
<evidence type="ECO:0000313" key="3">
    <source>
        <dbReference type="Proteomes" id="UP000019376"/>
    </source>
</evidence>
<protein>
    <recommendedName>
        <fullName evidence="4">Secreted protein</fullName>
    </recommendedName>
</protein>
<organism evidence="2 3">
    <name type="scientific">Penicillium oxalicum (strain 114-2 / CGMCC 5302)</name>
    <name type="common">Penicillium decumbens</name>
    <dbReference type="NCBI Taxonomy" id="933388"/>
    <lineage>
        <taxon>Eukaryota</taxon>
        <taxon>Fungi</taxon>
        <taxon>Dikarya</taxon>
        <taxon>Ascomycota</taxon>
        <taxon>Pezizomycotina</taxon>
        <taxon>Eurotiomycetes</taxon>
        <taxon>Eurotiomycetidae</taxon>
        <taxon>Eurotiales</taxon>
        <taxon>Aspergillaceae</taxon>
        <taxon>Penicillium</taxon>
    </lineage>
</organism>
<reference evidence="2 3" key="1">
    <citation type="journal article" date="2013" name="PLoS ONE">
        <title>Genomic and secretomic analyses reveal unique features of the lignocellulolytic enzyme system of Penicillium decumbens.</title>
        <authorList>
            <person name="Liu G."/>
            <person name="Zhang L."/>
            <person name="Wei X."/>
            <person name="Zou G."/>
            <person name="Qin Y."/>
            <person name="Ma L."/>
            <person name="Li J."/>
            <person name="Zheng H."/>
            <person name="Wang S."/>
            <person name="Wang C."/>
            <person name="Xun L."/>
            <person name="Zhao G.-P."/>
            <person name="Zhou Z."/>
            <person name="Qu Y."/>
        </authorList>
    </citation>
    <scope>NUCLEOTIDE SEQUENCE [LARGE SCALE GENOMIC DNA]</scope>
    <source>
        <strain evidence="3">114-2 / CGMCC 5302</strain>
    </source>
</reference>
<dbReference type="Proteomes" id="UP000019376">
    <property type="component" value="Unassembled WGS sequence"/>
</dbReference>
<dbReference type="AlphaFoldDB" id="S7ZNT1"/>
<feature type="signal peptide" evidence="1">
    <location>
        <begin position="1"/>
        <end position="19"/>
    </location>
</feature>
<feature type="chain" id="PRO_5004548065" description="Secreted protein" evidence="1">
    <location>
        <begin position="20"/>
        <end position="111"/>
    </location>
</feature>
<name>S7ZNT1_PENO1</name>
<evidence type="ECO:0008006" key="4">
    <source>
        <dbReference type="Google" id="ProtNLM"/>
    </source>
</evidence>
<proteinExistence type="predicted"/>
<dbReference type="EMBL" id="KB644414">
    <property type="protein sequence ID" value="EPS32034.1"/>
    <property type="molecule type" value="Genomic_DNA"/>
</dbReference>
<keyword evidence="3" id="KW-1185">Reference proteome</keyword>
<evidence type="ECO:0000256" key="1">
    <source>
        <dbReference type="SAM" id="SignalP"/>
    </source>
</evidence>
<sequence length="111" mass="12175">MTRATRASLVSAFCGLGAGLSYMRCGSFNGADRDWSMYSSRSQPTSRSQQELIDPTGKWCLRPTLFEGDHTPVLDLNPQFAAGSHARAPPFSTPLETHPAFCSKLTRVPLR</sequence>